<evidence type="ECO:0000256" key="2">
    <source>
        <dbReference type="SAM" id="MobiDB-lite"/>
    </source>
</evidence>
<feature type="region of interest" description="Disordered" evidence="2">
    <location>
        <begin position="1"/>
        <end position="48"/>
    </location>
</feature>
<gene>
    <name evidence="3" type="ORF">SCMU_18360</name>
</gene>
<keyword evidence="4" id="KW-1185">Reference proteome</keyword>
<evidence type="ECO:0000256" key="1">
    <source>
        <dbReference type="SAM" id="Coils"/>
    </source>
</evidence>
<reference evidence="3 4" key="1">
    <citation type="journal article" date="2021" name="J. Biosci. Bioeng.">
        <title>Identification and characterization of a chc gene cluster responsible for the aromatization pathway of cyclohexanecarboxylate degradation in Sinomonas cyclohexanicum ATCC 51369.</title>
        <authorList>
            <person name="Yamamoto T."/>
            <person name="Hasegawa Y."/>
            <person name="Lau P.C.K."/>
            <person name="Iwaki H."/>
        </authorList>
    </citation>
    <scope>NUCLEOTIDE SEQUENCE [LARGE SCALE GENOMIC DNA]</scope>
    <source>
        <strain evidence="3 4">ATCC 51369</strain>
    </source>
</reference>
<accession>A0ABN6FH46</accession>
<evidence type="ECO:0000313" key="3">
    <source>
        <dbReference type="EMBL" id="BCT75994.1"/>
    </source>
</evidence>
<keyword evidence="1" id="KW-0175">Coiled coil</keyword>
<evidence type="ECO:0008006" key="5">
    <source>
        <dbReference type="Google" id="ProtNLM"/>
    </source>
</evidence>
<proteinExistence type="predicted"/>
<dbReference type="RefSeq" id="WP_229232656.1">
    <property type="nucleotide sequence ID" value="NZ_AP024525.1"/>
</dbReference>
<feature type="compositionally biased region" description="Basic and acidic residues" evidence="2">
    <location>
        <begin position="32"/>
        <end position="48"/>
    </location>
</feature>
<dbReference type="Proteomes" id="UP001319861">
    <property type="component" value="Chromosome"/>
</dbReference>
<protein>
    <recommendedName>
        <fullName evidence="5">DUF222 domain-containing protein</fullName>
    </recommendedName>
</protein>
<feature type="coiled-coil region" evidence="1">
    <location>
        <begin position="260"/>
        <end position="287"/>
    </location>
</feature>
<feature type="compositionally biased region" description="Polar residues" evidence="2">
    <location>
        <begin position="1"/>
        <end position="11"/>
    </location>
</feature>
<sequence length="319" mass="34277">MRTEGVPSTATADPAGVTIPEPLAQAPAPEPPRVRERAHAHEEAERPYYRLTVADDEVLVRAELDSAVGDASRAWAEAVDAVAALDTRLGQLDAERTQRAAEKAERETQVAQAADAGSVDEVSAYLARIDALGRVDAAQDAIARSVAAQRDAAAPGVAARLEAVQAAQERLEAWDAAHRGKVPRTHVDLVVRETILAWSDDDDRGELNAVLLAAAIAELPDKVAERAAAAPDWLRGEVRTVEQARAARNAPPPPHVPRDVAEATRLYEEATANLAKALEDAERTRQALLYRDVNRPTTVPILETVVEPDPAAFLSLQGW</sequence>
<name>A0ABN6FH46_SINCY</name>
<dbReference type="EMBL" id="AP024525">
    <property type="protein sequence ID" value="BCT75994.1"/>
    <property type="molecule type" value="Genomic_DNA"/>
</dbReference>
<organism evidence="3 4">
    <name type="scientific">Sinomonas cyclohexanicum</name>
    <name type="common">Corynebacterium cyclohexanicum</name>
    <dbReference type="NCBI Taxonomy" id="322009"/>
    <lineage>
        <taxon>Bacteria</taxon>
        <taxon>Bacillati</taxon>
        <taxon>Actinomycetota</taxon>
        <taxon>Actinomycetes</taxon>
        <taxon>Micrococcales</taxon>
        <taxon>Micrococcaceae</taxon>
        <taxon>Sinomonas</taxon>
    </lineage>
</organism>
<evidence type="ECO:0000313" key="4">
    <source>
        <dbReference type="Proteomes" id="UP001319861"/>
    </source>
</evidence>